<dbReference type="EMBL" id="GG657757">
    <property type="protein sequence ID" value="EFL36972.1"/>
    <property type="molecule type" value="Genomic_DNA"/>
</dbReference>
<name>D9XG83_STRVT</name>
<dbReference type="Proteomes" id="UP000004184">
    <property type="component" value="Unassembled WGS sequence"/>
</dbReference>
<evidence type="ECO:0000313" key="5">
    <source>
        <dbReference type="Proteomes" id="UP000004184"/>
    </source>
</evidence>
<keyword evidence="1" id="KW-0805">Transcription regulation</keyword>
<dbReference type="GO" id="GO:0003677">
    <property type="term" value="F:DNA binding"/>
    <property type="evidence" value="ECO:0007669"/>
    <property type="project" value="UniProtKB-KW"/>
</dbReference>
<accession>D9XG83</accession>
<keyword evidence="3" id="KW-0804">Transcription</keyword>
<dbReference type="HOGENOM" id="CLU_2572535_0_0_11"/>
<proteinExistence type="predicted"/>
<protein>
    <submittedName>
        <fullName evidence="4">GntR family transcriptional regulator</fullName>
    </submittedName>
</protein>
<dbReference type="Gene3D" id="1.20.120.530">
    <property type="entry name" value="GntR ligand-binding domain-like"/>
    <property type="match status" value="1"/>
</dbReference>
<organism evidence="4 5">
    <name type="scientific">Streptomyces viridochromogenes (strain DSM 40736 / JCM 4977 / BCRC 1201 / Tue 494)</name>
    <dbReference type="NCBI Taxonomy" id="591159"/>
    <lineage>
        <taxon>Bacteria</taxon>
        <taxon>Bacillati</taxon>
        <taxon>Actinomycetota</taxon>
        <taxon>Actinomycetes</taxon>
        <taxon>Kitasatosporales</taxon>
        <taxon>Streptomycetaceae</taxon>
        <taxon>Streptomyces</taxon>
    </lineage>
</organism>
<evidence type="ECO:0000256" key="1">
    <source>
        <dbReference type="ARBA" id="ARBA00023015"/>
    </source>
</evidence>
<dbReference type="eggNOG" id="COG1802">
    <property type="taxonomic scope" value="Bacteria"/>
</dbReference>
<dbReference type="SUPFAM" id="SSF48008">
    <property type="entry name" value="GntR ligand-binding domain-like"/>
    <property type="match status" value="1"/>
</dbReference>
<reference evidence="5" key="1">
    <citation type="submission" date="2009-02" db="EMBL/GenBank/DDBJ databases">
        <title>Annotation of Streptomyces viridochromogenes strain DSM 40736.</title>
        <authorList>
            <consortium name="The Broad Institute Genome Sequencing Platform"/>
            <consortium name="Broad Institute Microbial Sequencing Center"/>
            <person name="Fischbach M."/>
            <person name="Godfrey P."/>
            <person name="Ward D."/>
            <person name="Young S."/>
            <person name="Zeng Q."/>
            <person name="Koehrsen M."/>
            <person name="Alvarado L."/>
            <person name="Berlin A.M."/>
            <person name="Bochicchio J."/>
            <person name="Borenstein D."/>
            <person name="Chapman S.B."/>
            <person name="Chen Z."/>
            <person name="Engels R."/>
            <person name="Freedman E."/>
            <person name="Gellesch M."/>
            <person name="Goldberg J."/>
            <person name="Griggs A."/>
            <person name="Gujja S."/>
            <person name="Heilman E.R."/>
            <person name="Heiman D.I."/>
            <person name="Hepburn T.A."/>
            <person name="Howarth C."/>
            <person name="Jen D."/>
            <person name="Larson L."/>
            <person name="Lewis B."/>
            <person name="Mehta T."/>
            <person name="Park D."/>
            <person name="Pearson M."/>
            <person name="Richards J."/>
            <person name="Roberts A."/>
            <person name="Saif S."/>
            <person name="Shea T.D."/>
            <person name="Shenoy N."/>
            <person name="Sisk P."/>
            <person name="Stolte C."/>
            <person name="Sykes S.N."/>
            <person name="Thomson T."/>
            <person name="Walk T."/>
            <person name="White J."/>
            <person name="Yandava C."/>
            <person name="Straight P."/>
            <person name="Clardy J."/>
            <person name="Hung D."/>
            <person name="Kolter R."/>
            <person name="Mekalanos J."/>
            <person name="Walker S."/>
            <person name="Walsh C.T."/>
            <person name="Wieland-Brown L.C."/>
            <person name="Haas B."/>
            <person name="Nusbaum C."/>
            <person name="Birren B."/>
        </authorList>
    </citation>
    <scope>NUCLEOTIDE SEQUENCE [LARGE SCALE GENOMIC DNA]</scope>
    <source>
        <strain evidence="5">DSM 40736 / JCM 4977 / BCRC 1201 / Tue 494</strain>
    </source>
</reference>
<keyword evidence="5" id="KW-1185">Reference proteome</keyword>
<gene>
    <name evidence="4" type="ORF">SSQG_07490</name>
</gene>
<dbReference type="AlphaFoldDB" id="D9XG83"/>
<keyword evidence="2" id="KW-0238">DNA-binding</keyword>
<evidence type="ECO:0000313" key="4">
    <source>
        <dbReference type="EMBL" id="EFL36972.1"/>
    </source>
</evidence>
<evidence type="ECO:0000256" key="3">
    <source>
        <dbReference type="ARBA" id="ARBA00023163"/>
    </source>
</evidence>
<sequence length="81" mass="9005">MPGEVARVAAISPGGVRALFEFRMLLEPEAAASVATSRAAREELLTPFWELLEQLNEFASSFRALALAEQERAYQGFYEPE</sequence>
<evidence type="ECO:0000256" key="2">
    <source>
        <dbReference type="ARBA" id="ARBA00023125"/>
    </source>
</evidence>
<dbReference type="InterPro" id="IPR008920">
    <property type="entry name" value="TF_FadR/GntR_C"/>
</dbReference>